<proteinExistence type="predicted"/>
<comment type="caution">
    <text evidence="1">The sequence shown here is derived from an EMBL/GenBank/DDBJ whole genome shotgun (WGS) entry which is preliminary data.</text>
</comment>
<organism evidence="1">
    <name type="scientific">bioreactor metagenome</name>
    <dbReference type="NCBI Taxonomy" id="1076179"/>
    <lineage>
        <taxon>unclassified sequences</taxon>
        <taxon>metagenomes</taxon>
        <taxon>ecological metagenomes</taxon>
    </lineage>
</organism>
<name>A0A644XS28_9ZZZZ</name>
<evidence type="ECO:0000313" key="1">
    <source>
        <dbReference type="EMBL" id="MPM19026.1"/>
    </source>
</evidence>
<reference evidence="1" key="1">
    <citation type="submission" date="2019-08" db="EMBL/GenBank/DDBJ databases">
        <authorList>
            <person name="Kucharzyk K."/>
            <person name="Murdoch R.W."/>
            <person name="Higgins S."/>
            <person name="Loffler F."/>
        </authorList>
    </citation>
    <scope>NUCLEOTIDE SEQUENCE</scope>
</reference>
<protein>
    <submittedName>
        <fullName evidence="1">Uncharacterized protein</fullName>
    </submittedName>
</protein>
<gene>
    <name evidence="1" type="ORF">SDC9_65444</name>
</gene>
<accession>A0A644XS28</accession>
<sequence length="77" mass="9172">MVHTVLQLLPKFLIQAEFWSKHKHSIQKKLITEQDIEKYGLAKKYDCTLLQKPFQKEPHIVCGSFNFEQLGIFRFVH</sequence>
<dbReference type="EMBL" id="VSSQ01003096">
    <property type="protein sequence ID" value="MPM19026.1"/>
    <property type="molecule type" value="Genomic_DNA"/>
</dbReference>
<dbReference type="AlphaFoldDB" id="A0A644XS28"/>